<comment type="caution">
    <text evidence="7">The sequence shown here is derived from an EMBL/GenBank/DDBJ whole genome shotgun (WGS) entry which is preliminary data.</text>
</comment>
<feature type="domain" description="EXS" evidence="6">
    <location>
        <begin position="1"/>
        <end position="153"/>
    </location>
</feature>
<dbReference type="PROSITE" id="PS51380">
    <property type="entry name" value="EXS"/>
    <property type="match status" value="1"/>
</dbReference>
<feature type="transmembrane region" description="Helical" evidence="5">
    <location>
        <begin position="20"/>
        <end position="45"/>
    </location>
</feature>
<name>A0A9Q3BTT0_9BASI</name>
<evidence type="ECO:0000256" key="1">
    <source>
        <dbReference type="ARBA" id="ARBA00004141"/>
    </source>
</evidence>
<gene>
    <name evidence="7" type="ORF">O181_010400</name>
</gene>
<dbReference type="GO" id="GO:0016020">
    <property type="term" value="C:membrane"/>
    <property type="evidence" value="ECO:0007669"/>
    <property type="project" value="UniProtKB-SubCell"/>
</dbReference>
<keyword evidence="2 5" id="KW-0812">Transmembrane</keyword>
<dbReference type="InterPro" id="IPR004342">
    <property type="entry name" value="EXS_C"/>
</dbReference>
<feature type="transmembrane region" description="Helical" evidence="5">
    <location>
        <begin position="66"/>
        <end position="95"/>
    </location>
</feature>
<dbReference type="Pfam" id="PF03124">
    <property type="entry name" value="EXS"/>
    <property type="match status" value="1"/>
</dbReference>
<evidence type="ECO:0000259" key="6">
    <source>
        <dbReference type="PROSITE" id="PS51380"/>
    </source>
</evidence>
<evidence type="ECO:0000313" key="8">
    <source>
        <dbReference type="Proteomes" id="UP000765509"/>
    </source>
</evidence>
<organism evidence="7 8">
    <name type="scientific">Austropuccinia psidii MF-1</name>
    <dbReference type="NCBI Taxonomy" id="1389203"/>
    <lineage>
        <taxon>Eukaryota</taxon>
        <taxon>Fungi</taxon>
        <taxon>Dikarya</taxon>
        <taxon>Basidiomycota</taxon>
        <taxon>Pucciniomycotina</taxon>
        <taxon>Pucciniomycetes</taxon>
        <taxon>Pucciniales</taxon>
        <taxon>Sphaerophragmiaceae</taxon>
        <taxon>Austropuccinia</taxon>
    </lineage>
</organism>
<dbReference type="AlphaFoldDB" id="A0A9Q3BTT0"/>
<evidence type="ECO:0000256" key="5">
    <source>
        <dbReference type="SAM" id="Phobius"/>
    </source>
</evidence>
<keyword evidence="3 5" id="KW-1133">Transmembrane helix</keyword>
<comment type="subcellular location">
    <subcellularLocation>
        <location evidence="1">Membrane</location>
        <topology evidence="1">Multi-pass membrane protein</topology>
    </subcellularLocation>
</comment>
<dbReference type="GO" id="GO:0005737">
    <property type="term" value="C:cytoplasm"/>
    <property type="evidence" value="ECO:0007669"/>
    <property type="project" value="TreeGrafter"/>
</dbReference>
<dbReference type="EMBL" id="AVOT02002514">
    <property type="protein sequence ID" value="MBW0470685.1"/>
    <property type="molecule type" value="Genomic_DNA"/>
</dbReference>
<evidence type="ECO:0000256" key="3">
    <source>
        <dbReference type="ARBA" id="ARBA00022989"/>
    </source>
</evidence>
<evidence type="ECO:0000256" key="2">
    <source>
        <dbReference type="ARBA" id="ARBA00022692"/>
    </source>
</evidence>
<sequence>MIFFNLIHHHHQPNSTSFFLPWFITSLINSVYSIWWDIVHDWGFLNRGFFKSKNSKNKSSLQNQKILLFANHPSIYFLATLLNVILRLTWIIGIWSHPNNQLEFGLELLEIFRRSIWCLFRIEWAEISKTDHHQDYVQIIDSSHQFGYNYHDLNDRNLESQDSNLILFRNEKIHLQSITQNEF</sequence>
<evidence type="ECO:0000256" key="4">
    <source>
        <dbReference type="ARBA" id="ARBA00023136"/>
    </source>
</evidence>
<reference evidence="7" key="1">
    <citation type="submission" date="2021-03" db="EMBL/GenBank/DDBJ databases">
        <title>Draft genome sequence of rust myrtle Austropuccinia psidii MF-1, a brazilian biotype.</title>
        <authorList>
            <person name="Quecine M.C."/>
            <person name="Pachon D.M.R."/>
            <person name="Bonatelli M.L."/>
            <person name="Correr F.H."/>
            <person name="Franceschini L.M."/>
            <person name="Leite T.F."/>
            <person name="Margarido G.R.A."/>
            <person name="Almeida C.A."/>
            <person name="Ferrarezi J.A."/>
            <person name="Labate C.A."/>
        </authorList>
    </citation>
    <scope>NUCLEOTIDE SEQUENCE</scope>
    <source>
        <strain evidence="7">MF-1</strain>
    </source>
</reference>
<protein>
    <recommendedName>
        <fullName evidence="6">EXS domain-containing protein</fullName>
    </recommendedName>
</protein>
<proteinExistence type="predicted"/>
<dbReference type="Proteomes" id="UP000765509">
    <property type="component" value="Unassembled WGS sequence"/>
</dbReference>
<keyword evidence="4 5" id="KW-0472">Membrane</keyword>
<keyword evidence="8" id="KW-1185">Reference proteome</keyword>
<dbReference type="PANTHER" id="PTHR10783">
    <property type="entry name" value="XENOTROPIC AND POLYTROPIC RETROVIRUS RECEPTOR 1-RELATED"/>
    <property type="match status" value="1"/>
</dbReference>
<evidence type="ECO:0000313" key="7">
    <source>
        <dbReference type="EMBL" id="MBW0470685.1"/>
    </source>
</evidence>
<accession>A0A9Q3BTT0</accession>
<dbReference type="OrthoDB" id="2506812at2759"/>